<evidence type="ECO:0000313" key="2">
    <source>
        <dbReference type="Proteomes" id="UP000789342"/>
    </source>
</evidence>
<dbReference type="InterPro" id="IPR046341">
    <property type="entry name" value="SET_dom_sf"/>
</dbReference>
<dbReference type="EMBL" id="CAJVPV010044908">
    <property type="protein sequence ID" value="CAG8768237.1"/>
    <property type="molecule type" value="Genomic_DNA"/>
</dbReference>
<dbReference type="Proteomes" id="UP000789342">
    <property type="component" value="Unassembled WGS sequence"/>
</dbReference>
<dbReference type="AlphaFoldDB" id="A0A9N9J7Y2"/>
<comment type="caution">
    <text evidence="1">The sequence shown here is derived from an EMBL/GenBank/DDBJ whole genome shotgun (WGS) entry which is preliminary data.</text>
</comment>
<keyword evidence="2" id="KW-1185">Reference proteome</keyword>
<organism evidence="1 2">
    <name type="scientific">Acaulospora morrowiae</name>
    <dbReference type="NCBI Taxonomy" id="94023"/>
    <lineage>
        <taxon>Eukaryota</taxon>
        <taxon>Fungi</taxon>
        <taxon>Fungi incertae sedis</taxon>
        <taxon>Mucoromycota</taxon>
        <taxon>Glomeromycotina</taxon>
        <taxon>Glomeromycetes</taxon>
        <taxon>Diversisporales</taxon>
        <taxon>Acaulosporaceae</taxon>
        <taxon>Acaulospora</taxon>
    </lineage>
</organism>
<protein>
    <submittedName>
        <fullName evidence="1">1592_t:CDS:1</fullName>
    </submittedName>
</protein>
<feature type="non-terminal residue" evidence="1">
    <location>
        <position position="1"/>
    </location>
</feature>
<gene>
    <name evidence="1" type="ORF">AMORRO_LOCUS16425</name>
</gene>
<reference evidence="1" key="1">
    <citation type="submission" date="2021-06" db="EMBL/GenBank/DDBJ databases">
        <authorList>
            <person name="Kallberg Y."/>
            <person name="Tangrot J."/>
            <person name="Rosling A."/>
        </authorList>
    </citation>
    <scope>NUCLEOTIDE SEQUENCE</scope>
    <source>
        <strain evidence="1">CL551</strain>
    </source>
</reference>
<accession>A0A9N9J7Y2</accession>
<sequence>YCDPMLEKWERAMHLIPVYGFECRCEKCEREEPSDLEVIHSIPVWWL</sequence>
<evidence type="ECO:0000313" key="1">
    <source>
        <dbReference type="EMBL" id="CAG8768237.1"/>
    </source>
</evidence>
<name>A0A9N9J7Y2_9GLOM</name>
<dbReference type="Gene3D" id="2.170.270.10">
    <property type="entry name" value="SET domain"/>
    <property type="match status" value="1"/>
</dbReference>
<proteinExistence type="predicted"/>